<dbReference type="EMBL" id="HBUF01070788">
    <property type="protein sequence ID" value="CAG6629435.1"/>
    <property type="molecule type" value="Transcribed_RNA"/>
</dbReference>
<protein>
    <submittedName>
        <fullName evidence="1">Uncharacterized protein</fullName>
    </submittedName>
</protein>
<reference evidence="1" key="1">
    <citation type="submission" date="2021-05" db="EMBL/GenBank/DDBJ databases">
        <authorList>
            <person name="Alioto T."/>
            <person name="Alioto T."/>
            <person name="Gomez Garrido J."/>
        </authorList>
    </citation>
    <scope>NUCLEOTIDE SEQUENCE</scope>
</reference>
<organism evidence="1">
    <name type="scientific">Cacopsylla melanoneura</name>
    <dbReference type="NCBI Taxonomy" id="428564"/>
    <lineage>
        <taxon>Eukaryota</taxon>
        <taxon>Metazoa</taxon>
        <taxon>Ecdysozoa</taxon>
        <taxon>Arthropoda</taxon>
        <taxon>Hexapoda</taxon>
        <taxon>Insecta</taxon>
        <taxon>Pterygota</taxon>
        <taxon>Neoptera</taxon>
        <taxon>Paraneoptera</taxon>
        <taxon>Hemiptera</taxon>
        <taxon>Sternorrhyncha</taxon>
        <taxon>Psylloidea</taxon>
        <taxon>Psyllidae</taxon>
        <taxon>Psyllinae</taxon>
        <taxon>Cacopsylla</taxon>
    </lineage>
</organism>
<evidence type="ECO:0000313" key="1">
    <source>
        <dbReference type="EMBL" id="CAG6629435.1"/>
    </source>
</evidence>
<proteinExistence type="predicted"/>
<name>A0A8D8VQ16_9HEMI</name>
<dbReference type="EMBL" id="HBUF01382873">
    <property type="protein sequence ID" value="CAG6730985.1"/>
    <property type="molecule type" value="Transcribed_RNA"/>
</dbReference>
<sequence>MGQLSQPYKREEYVSHCLSLCFILWGYSNLVRKTRLLFLAAHLCLVRYGNGGGTSWRRPLSAPSLVNIIHPKLKLLRLLAPNYVARSFCKEIFDMWSLL</sequence>
<accession>A0A8D8VQ16</accession>
<dbReference type="AlphaFoldDB" id="A0A8D8VQ16"/>